<dbReference type="GO" id="GO:0005261">
    <property type="term" value="F:monoatomic cation channel activity"/>
    <property type="evidence" value="ECO:0007669"/>
    <property type="project" value="TreeGrafter"/>
</dbReference>
<dbReference type="EMBL" id="CAJNOW010000184">
    <property type="protein sequence ID" value="CAF1264212.1"/>
    <property type="molecule type" value="Genomic_DNA"/>
</dbReference>
<evidence type="ECO:0000259" key="3">
    <source>
        <dbReference type="Pfam" id="PF19424"/>
    </source>
</evidence>
<evidence type="ECO:0000313" key="6">
    <source>
        <dbReference type="Proteomes" id="UP000663834"/>
    </source>
</evidence>
<reference evidence="5" key="1">
    <citation type="submission" date="2021-02" db="EMBL/GenBank/DDBJ databases">
        <authorList>
            <person name="Nowell W R."/>
        </authorList>
    </citation>
    <scope>NUCLEOTIDE SEQUENCE</scope>
</reference>
<gene>
    <name evidence="5" type="ORF">KQP761_LOCUS2958</name>
</gene>
<feature type="domain" description="Cation channel complex component UNC80 N-terminal" evidence="2">
    <location>
        <begin position="214"/>
        <end position="280"/>
    </location>
</feature>
<proteinExistence type="predicted"/>
<dbReference type="Pfam" id="PF20262">
    <property type="entry name" value="UNC80_C"/>
    <property type="match status" value="2"/>
</dbReference>
<dbReference type="OrthoDB" id="5584001at2759"/>
<comment type="caution">
    <text evidence="5">The sequence shown here is derived from an EMBL/GenBank/DDBJ whole genome shotgun (WGS) entry which is preliminary data.</text>
</comment>
<feature type="region of interest" description="Disordered" evidence="1">
    <location>
        <begin position="1042"/>
        <end position="1065"/>
    </location>
</feature>
<dbReference type="Proteomes" id="UP000663834">
    <property type="component" value="Unassembled WGS sequence"/>
</dbReference>
<feature type="region of interest" description="Disordered" evidence="1">
    <location>
        <begin position="3197"/>
        <end position="3216"/>
    </location>
</feature>
<organism evidence="5 6">
    <name type="scientific">Rotaria magnacalcarata</name>
    <dbReference type="NCBI Taxonomy" id="392030"/>
    <lineage>
        <taxon>Eukaryota</taxon>
        <taxon>Metazoa</taxon>
        <taxon>Spiralia</taxon>
        <taxon>Gnathifera</taxon>
        <taxon>Rotifera</taxon>
        <taxon>Eurotatoria</taxon>
        <taxon>Bdelloidea</taxon>
        <taxon>Philodinida</taxon>
        <taxon>Philodinidae</taxon>
        <taxon>Rotaria</taxon>
    </lineage>
</organism>
<feature type="domain" description="Protein UNC80 C-terminal" evidence="4">
    <location>
        <begin position="2348"/>
        <end position="2931"/>
    </location>
</feature>
<dbReference type="GO" id="GO:0034703">
    <property type="term" value="C:cation channel complex"/>
    <property type="evidence" value="ECO:0007669"/>
    <property type="project" value="TreeGrafter"/>
</dbReference>
<evidence type="ECO:0000259" key="4">
    <source>
        <dbReference type="Pfam" id="PF20262"/>
    </source>
</evidence>
<dbReference type="PANTHER" id="PTHR31781:SF1">
    <property type="entry name" value="PROTEIN UNC-80 HOMOLOG"/>
    <property type="match status" value="1"/>
</dbReference>
<dbReference type="GO" id="GO:0030424">
    <property type="term" value="C:axon"/>
    <property type="evidence" value="ECO:0007669"/>
    <property type="project" value="TreeGrafter"/>
</dbReference>
<protein>
    <submittedName>
        <fullName evidence="5">Uncharacterized protein</fullName>
    </submittedName>
</protein>
<feature type="compositionally biased region" description="Polar residues" evidence="1">
    <location>
        <begin position="1042"/>
        <end position="1062"/>
    </location>
</feature>
<evidence type="ECO:0000313" key="5">
    <source>
        <dbReference type="EMBL" id="CAF1264212.1"/>
    </source>
</evidence>
<dbReference type="InterPro" id="IPR045852">
    <property type="entry name" value="UNC80_central"/>
</dbReference>
<dbReference type="PANTHER" id="PTHR31781">
    <property type="entry name" value="UNC80"/>
    <property type="match status" value="1"/>
</dbReference>
<evidence type="ECO:0000256" key="1">
    <source>
        <dbReference type="SAM" id="MobiDB-lite"/>
    </source>
</evidence>
<dbReference type="InterPro" id="IPR046460">
    <property type="entry name" value="UNC80_C"/>
</dbReference>
<dbReference type="InterPro" id="IPR031542">
    <property type="entry name" value="UNC80_N"/>
</dbReference>
<feature type="domain" description="Cation channel complex component UNC80 N-terminal" evidence="2">
    <location>
        <begin position="39"/>
        <end position="139"/>
    </location>
</feature>
<dbReference type="Pfam" id="PF15778">
    <property type="entry name" value="UNC80_N"/>
    <property type="match status" value="2"/>
</dbReference>
<feature type="region of interest" description="Disordered" evidence="1">
    <location>
        <begin position="1274"/>
        <end position="1295"/>
    </location>
</feature>
<sequence length="3216" mass="366268">MPKRHLPTTTLNGNYESNLPFRRETIHNTDLPSENEDFIPVPIQIFLWRQSSPFIKQKFGNLADASAIIFDRVLVQNILHGLSPSLTDAISSIPRWLLKKAAFPHVMHACSSVMEHNLPLIEQQQQQQPFPTSHSSLLVTTASSYSPTVSTQIQIPSHLQLPTPLNSAMSLIENQLNQSFSSRRSSAIVNHSLNPIEIRLFHTLNCLILESNESKSQPCSLNTIQLFIYLFFPYIHTYFQGNEREFLSNPDLAQGMRAIWQPLFEYRQPDIHLFNALVKPVLITNNHHEQRFSSDNNKQSNRSSILIHSSIQRSSAEIQFSCDLKKQCSLDQPIIYSEASNTNYFQSKVNIQKKQNSNTIIRNASITTTICKSIIDFSNYEIANNNQTSLAPIVYMKSICSMSNASQSSISPQTTAPNTSHINFGVPKSLSAPSIHLHFPSTRQPRNISNDDLNNTLSSPKTHSSEYLLLATYFDIGIIRTLFSPSWLTDGYLWCLEYLNKRMIDISDEILSDSITNGILPINNLRIKSLSMSQISTINENNFFTYLKQNYLNEQTTHNIIEQQSMTTSRSNSINKSTKLLNVQCKCSSEKISYNKNCTQKCDNLYKKPSKMRHFDDDRIEHLDLADTNRHRNFRKLSSTSSPHSDCFRFTDPNVLLFKTSILNNIDSVGQPANFESTVQKLTVSRPTTNLTAMKLGSVSDSAINYKFLQEAEEAQGSNGYINRNGTVNFGVILAGIHAVICKEHHFKVCELVMNILDVLFGLTVISSTEDETYKKKLSNNGKEHIKTTFERTQEYIEKWLKQIDTIEDEKFQLALDIILRILKRLGCSNCQPRGRSFLLDQLHGKARLLLNKLRLLHQERFEKCFLSFILNTDLVDVLDILHAFCSYCSASSTGLAHYAPYLTTNHDVKSSQTYSNNFANTHLGIGPKGVDGFILNIIFKPLVTRLNQMEEYLLIPDNMKLHSECRAFLIYVKENHGGIFRSVAFSSLIDAEKKIIILRNLTKEKSTHQNDNKLRFSLDNNLVKNVYGSIDQELQKQSIIAEQSPVNNSKRKGSQSITESLTEGDDHSLYEHQKQSLYVDLTCVRMGLLRLHCLLQSSPPGSLPDPQFLHNLLVLDAPIISKAAFLIECAHFVRCCSLGQWPVSMRMNAATFRSHETHTGRANGSINVRVNKIYQAAAGRMFYIWGDALSSQLESILNIELQQNLSTNLWNKDEIFEDYYNEAIVNRSGHDCPHSLKLLVCLLLYEITLFLRETYETLPKLSSLRVEAANCRQQRTNNTQNSTDVPSSMMDKHSTGRLRMDSVGSQLSNRSTISLISEKQPFSPQMLSTATINMNPLARERHISFAIPREHDSNESSHTAILMNDDDGGVGAADGYSTSVFSAAHKRKSTVGIPMKSKLSRRNSTRLTKLPVRMRDVGKSTHRSSFRTRLRSHFSNTATDNDAHQNMTTECSTMETTIEHPASADDELELEKFDNFINTRPLPWMNVVIKIFNSVNLTCNHQLKCLSTCYEKQAKSCRNILVALLNMYQLSSSSSSSSTFYSRSSSMQTHLKCTDARAHRTQRLSVCLFGEEIVDTPTKKQVNTHFSTISSYLEKQVGSLMQIPLKILCKSSILLEDEHYSQILPLSWELLLDRNEELSSCAATIVILTAARAHILVEELIHKEMENASPLVRYNAILKFQILWRFRRQFWVRLENEAHSIMKILPPSIEFVLPSLTLGLANLQTVDPPWMPHVKTLVQQVAINQEEVRAVVTTSKTRKKHQQELIHSALMTEEISKRVARENFVMSTVPMLEEASFEPLLHLSKGDEDEAHTDDDRVMDTSIQLCEAQGTLPSVFGAAIFHLVDMLEDEEIINNGAIVSGAARKVLWNCLLDEPTLFIRFFFEKISQKERRIKSLQSLHHLMIYFTDIPPQFAHAIFNYVLGLLSSMVRSPLDGSQELIVNGLTLLWQIVPYLHGLVLKDLKKILRKEQAEMLILVTGNMPSTKKVIIHGPDVSQIPTQAIISEDTQFSSVLQEALEFFGIPSSKRDQYYLIDVKTQLIHIPDTYVRDFYFFRRNIYPQLSLVCMDEKKSQQGLEHMSIFLKTTELSKVLFARYLLETTPFNQINNCITFFHDELIKSPLFPRKSLESDFNLYTTIHNKEVFNLDMLHKYNWIKLITCIFFNMDGKTTTTTTTDISLFISVINGSFILHCEDLLMLRFCLATYINIVKHFRHIFAANGYLLIMPTFLCVYSNIQSNPMLKKAIEYCCRQFFVLHRIPFILQMLGSISQSFDFNQSTDNANTNGIQSISLFRLLIALEQTNFDSMTDDYSILELIKNDSSTSKTHNTTAGNMNTVVALGQRAMFVPRVIKSLDFCYADDDTIFTLLNCFDVCVTVVAYAPNSLRSLQMLNIIDILLPKYLQHVKDYTNKNNIHKCGRNELKILEKLSITMKTLIHSSEWLTQTFVEPKSDASADVNYRYSRSSYFSPSIIADEESTNRFIDERAKNKTQDVDELEQASEFRWPRDIILAIISTFIHFSIKRSNELIKLLRDSTIHLPELLDTKSHTRLADIAYTLLKLSSFDPITVGCHGIQNYFQKLLPYTDWSDEQLRPVLNNILRRIDRMLVKVCKKSTTKRLFDWEATAGILNGIYLTVDRHPYIAYFPNFKILISGCIALILNENQIDVGHSVPRMTIHIFPKELSRTVIKLAGRYLSAIKHQPNLEALTSNNSWSSLNTSSAINYLLHFVLPLLFWMSSEQKDGQKLHPMDISYIITILLSSVKPPLKLATTMGTQNISMASIVNAEKQHLTLGEATLTSNTFSHKPIRQLKYLLQTVSLLGLKILIVSFSKQIRNESQRIIEAIKAICNKQAQISSNLLSFIDFIVSYETPIYVILRPFLFYYMNSMTSQNDSDYEIIRSIQQKLIFGKIVPPKSMAEIFNELTQELNQLNGELADESKIFDVHHKRATSTDNMRLSVDVRQQMKNNDGTGTQMNIIHSQGSIAYSQTTNTIYLEGQKQSDSSLNSSGKKRTEKIQVTDALNILETYYIRYRTRCGVSDTTNNRKEYSTLKDLSFMKVKTAASVSNNHLDVQSISSLHPQAAFSRSLITTSGHSGSTMNHSFKYCNQMDDNNASYEHSIDDETSPKLRTFHGLKRNMACLDKSRSTKSSQQFQTTNESSMKYDATEEMNFIFRPNRYVNQHSTDSSHLHSSFDQISLNPFAHSTTNPTNDQTSNSSSL</sequence>
<accession>A0A815B0F1</accession>
<feature type="domain" description="Protein UNC80 central region" evidence="3">
    <location>
        <begin position="1079"/>
        <end position="1811"/>
    </location>
</feature>
<dbReference type="Pfam" id="PF19424">
    <property type="entry name" value="UNC80"/>
    <property type="match status" value="1"/>
</dbReference>
<evidence type="ECO:0000259" key="2">
    <source>
        <dbReference type="Pfam" id="PF15778"/>
    </source>
</evidence>
<dbReference type="GO" id="GO:0055080">
    <property type="term" value="P:monoatomic cation homeostasis"/>
    <property type="evidence" value="ECO:0007669"/>
    <property type="project" value="TreeGrafter"/>
</dbReference>
<feature type="domain" description="Protein UNC80 C-terminal" evidence="4">
    <location>
        <begin position="1820"/>
        <end position="2320"/>
    </location>
</feature>
<name>A0A815B0F1_9BILA</name>